<dbReference type="PRINTS" id="PR00850">
    <property type="entry name" value="GLHYDRLASE59"/>
</dbReference>
<dbReference type="GO" id="GO:0005764">
    <property type="term" value="C:lysosome"/>
    <property type="evidence" value="ECO:0007669"/>
    <property type="project" value="TreeGrafter"/>
</dbReference>
<evidence type="ECO:0000313" key="16">
    <source>
        <dbReference type="EMBL" id="ESO82898.1"/>
    </source>
</evidence>
<dbReference type="CTD" id="20252952"/>
<accession>V3YXU9</accession>
<comment type="similarity">
    <text evidence="1">Belongs to the glycosyl hydrolase 59 family.</text>
</comment>
<dbReference type="PANTHER" id="PTHR15172:SF1">
    <property type="entry name" value="GALACTOCEREBROSIDASE"/>
    <property type="match status" value="1"/>
</dbReference>
<dbReference type="SUPFAM" id="SSF51445">
    <property type="entry name" value="(Trans)glycosidases"/>
    <property type="match status" value="1"/>
</dbReference>
<gene>
    <name evidence="16" type="ORF">LOTGIDRAFT_92651</name>
</gene>
<evidence type="ECO:0000259" key="14">
    <source>
        <dbReference type="Pfam" id="PF17387"/>
    </source>
</evidence>
<evidence type="ECO:0000259" key="15">
    <source>
        <dbReference type="Pfam" id="PF21708"/>
    </source>
</evidence>
<evidence type="ECO:0000256" key="5">
    <source>
        <dbReference type="ARBA" id="ARBA00022919"/>
    </source>
</evidence>
<dbReference type="InterPro" id="IPR017853">
    <property type="entry name" value="GH"/>
</dbReference>
<dbReference type="Gene3D" id="3.20.20.70">
    <property type="entry name" value="Aldolase class I"/>
    <property type="match status" value="1"/>
</dbReference>
<dbReference type="InterPro" id="IPR013785">
    <property type="entry name" value="Aldolase_TIM"/>
</dbReference>
<dbReference type="Proteomes" id="UP000030746">
    <property type="component" value="Unassembled WGS sequence"/>
</dbReference>
<evidence type="ECO:0000256" key="3">
    <source>
        <dbReference type="ARBA" id="ARBA00022729"/>
    </source>
</evidence>
<dbReference type="OMA" id="HEAWDEN"/>
<keyword evidence="3" id="KW-0732">Signal</keyword>
<dbReference type="Gene3D" id="2.60.120.560">
    <property type="entry name" value="Exo-inulinase, domain 1"/>
    <property type="match status" value="1"/>
</dbReference>
<dbReference type="EMBL" id="KB203854">
    <property type="protein sequence ID" value="ESO82898.1"/>
    <property type="molecule type" value="Genomic_DNA"/>
</dbReference>
<evidence type="ECO:0000259" key="13">
    <source>
        <dbReference type="Pfam" id="PF02057"/>
    </source>
</evidence>
<dbReference type="GO" id="GO:0016020">
    <property type="term" value="C:membrane"/>
    <property type="evidence" value="ECO:0007669"/>
    <property type="project" value="GOC"/>
</dbReference>
<keyword evidence="6" id="KW-0442">Lipid degradation</keyword>
<sequence>YYVDDSEGLGRRFDGVGGLSGGGATSKLLVNYPEQQRNEILDYLFKPNFAASLQILKVEIGGDAQSTDGSEASHMHYPWDLNFNRGYQWWMMKEAKKRNPEIKFYGLPWGFPGWVGGGTQSPYTYPNITTSYISKWILGAKAVHNLTIDYVGIWNERPYDITYILTLRAALDENGLNHVQIVAADGDMQITPDILTHPDLSKAVSIIGKHQPHTDSNIYDLETGKPLWASEDFSQKPDNYGGACWARTINQDYANGFITGQIAWCIINSMYDGLPYYDNGLMRAVEPWSGQYYVAAPIWASAHTTQFTKPGWLYLKHGSGVGNFSQGGSYVTFISPDRNDFTIVIETGTFNHSHCRKVIPPFKVQPQDVTFKLAGSLGNLSSLNAWYTKLTFDGSDSTIFQQRSIQVVNNVISLKLDVDEIWTLTTITTGCKGQHPIPPPSKPFPLPYFDNFDVYPIYSEAYNLVQQSGIYEVTEVDGEHKMVIRQMSLEKPVAWQQSDLLGPTIDIIGNYNWYVTTLINAPINGTSGLFVASRVLSRGLDTKPNSGVYFFIFPSNQTYIVSGNAG</sequence>
<protein>
    <recommendedName>
        <fullName evidence="2">galactosylceramidase</fullName>
        <ecNumber evidence="2">3.2.1.46</ecNumber>
    </recommendedName>
    <alternativeName>
        <fullName evidence="11">Galactosylceramidase</fullName>
    </alternativeName>
</protein>
<feature type="domain" description="Glycosyl hydrolase family 59 catalytic" evidence="13">
    <location>
        <begin position="13"/>
        <end position="306"/>
    </location>
</feature>
<keyword evidence="5" id="KW-0746">Sphingolipid metabolism</keyword>
<dbReference type="GeneID" id="20252952"/>
<organism evidence="16 17">
    <name type="scientific">Lottia gigantea</name>
    <name type="common">Giant owl limpet</name>
    <dbReference type="NCBI Taxonomy" id="225164"/>
    <lineage>
        <taxon>Eukaryota</taxon>
        <taxon>Metazoa</taxon>
        <taxon>Spiralia</taxon>
        <taxon>Lophotrochozoa</taxon>
        <taxon>Mollusca</taxon>
        <taxon>Gastropoda</taxon>
        <taxon>Patellogastropoda</taxon>
        <taxon>Lottioidea</taxon>
        <taxon>Lottiidae</taxon>
        <taxon>Lottia</taxon>
    </lineage>
</organism>
<dbReference type="Pfam" id="PF21708">
    <property type="entry name" value="Glyco_hydro_59_C"/>
    <property type="match status" value="1"/>
</dbReference>
<feature type="domain" description="Glycosyl hydrolase family 59 C-terminal lectin" evidence="15">
    <location>
        <begin position="466"/>
        <end position="562"/>
    </location>
</feature>
<keyword evidence="10" id="KW-0326">Glycosidase</keyword>
<keyword evidence="8" id="KW-1015">Disulfide bond</keyword>
<dbReference type="GO" id="GO:0004336">
    <property type="term" value="F:galactosylceramidase activity"/>
    <property type="evidence" value="ECO:0007669"/>
    <property type="project" value="UniProtKB-EC"/>
</dbReference>
<dbReference type="Pfam" id="PF17387">
    <property type="entry name" value="Glyco_hydro_59M"/>
    <property type="match status" value="1"/>
</dbReference>
<evidence type="ECO:0000256" key="2">
    <source>
        <dbReference type="ARBA" id="ARBA00012657"/>
    </source>
</evidence>
<feature type="non-terminal residue" evidence="16">
    <location>
        <position position="566"/>
    </location>
</feature>
<dbReference type="OrthoDB" id="440760at2759"/>
<dbReference type="InterPro" id="IPR049162">
    <property type="entry name" value="GH59_C"/>
</dbReference>
<keyword evidence="17" id="KW-1185">Reference proteome</keyword>
<keyword evidence="7" id="KW-0443">Lipid metabolism</keyword>
<dbReference type="RefSeq" id="XP_009066686.1">
    <property type="nucleotide sequence ID" value="XM_009068438.1"/>
</dbReference>
<dbReference type="GO" id="GO:0006683">
    <property type="term" value="P:galactosylceramide catabolic process"/>
    <property type="evidence" value="ECO:0007669"/>
    <property type="project" value="InterPro"/>
</dbReference>
<proteinExistence type="inferred from homology"/>
<feature type="active site" description="Nucleophile" evidence="12">
    <location>
        <position position="231"/>
    </location>
</feature>
<keyword evidence="4" id="KW-0378">Hydrolase</keyword>
<evidence type="ECO:0000256" key="9">
    <source>
        <dbReference type="ARBA" id="ARBA00023180"/>
    </source>
</evidence>
<dbReference type="EC" id="3.2.1.46" evidence="2"/>
<feature type="domain" description="Glycosyl hydrolase family 59 central" evidence="14">
    <location>
        <begin position="315"/>
        <end position="430"/>
    </location>
</feature>
<dbReference type="AlphaFoldDB" id="V3YXU9"/>
<reference evidence="16 17" key="1">
    <citation type="journal article" date="2013" name="Nature">
        <title>Insights into bilaterian evolution from three spiralian genomes.</title>
        <authorList>
            <person name="Simakov O."/>
            <person name="Marletaz F."/>
            <person name="Cho S.J."/>
            <person name="Edsinger-Gonzales E."/>
            <person name="Havlak P."/>
            <person name="Hellsten U."/>
            <person name="Kuo D.H."/>
            <person name="Larsson T."/>
            <person name="Lv J."/>
            <person name="Arendt D."/>
            <person name="Savage R."/>
            <person name="Osoegawa K."/>
            <person name="de Jong P."/>
            <person name="Grimwood J."/>
            <person name="Chapman J.A."/>
            <person name="Shapiro H."/>
            <person name="Aerts A."/>
            <person name="Otillar R.P."/>
            <person name="Terry A.Y."/>
            <person name="Boore J.L."/>
            <person name="Grigoriev I.V."/>
            <person name="Lindberg D.R."/>
            <person name="Seaver E.C."/>
            <person name="Weisblat D.A."/>
            <person name="Putnam N.H."/>
            <person name="Rokhsar D.S."/>
        </authorList>
    </citation>
    <scope>NUCLEOTIDE SEQUENCE [LARGE SCALE GENOMIC DNA]</scope>
</reference>
<evidence type="ECO:0000256" key="7">
    <source>
        <dbReference type="ARBA" id="ARBA00023098"/>
    </source>
</evidence>
<dbReference type="Gene3D" id="3.20.20.80">
    <property type="entry name" value="Glycosidases"/>
    <property type="match status" value="1"/>
</dbReference>
<dbReference type="KEGG" id="lgi:LOTGIDRAFT_92651"/>
<dbReference type="STRING" id="225164.V3YXU9"/>
<dbReference type="Pfam" id="PF02057">
    <property type="entry name" value="Glyco_hydro_59"/>
    <property type="match status" value="1"/>
</dbReference>
<dbReference type="InterPro" id="IPR049161">
    <property type="entry name" value="GH59_cat"/>
</dbReference>
<evidence type="ECO:0000256" key="4">
    <source>
        <dbReference type="ARBA" id="ARBA00022801"/>
    </source>
</evidence>
<name>V3YXU9_LOTGI</name>
<feature type="active site" description="Proton donor/acceptor" evidence="12">
    <location>
        <position position="156"/>
    </location>
</feature>
<evidence type="ECO:0000256" key="8">
    <source>
        <dbReference type="ARBA" id="ARBA00023157"/>
    </source>
</evidence>
<evidence type="ECO:0000256" key="12">
    <source>
        <dbReference type="PIRSR" id="PIRSR601286-50"/>
    </source>
</evidence>
<dbReference type="PANTHER" id="PTHR15172">
    <property type="entry name" value="GALACTOCEREBROSIDASE"/>
    <property type="match status" value="1"/>
</dbReference>
<dbReference type="InterPro" id="IPR035394">
    <property type="entry name" value="Glyco_hydro_59_dom"/>
</dbReference>
<evidence type="ECO:0000256" key="6">
    <source>
        <dbReference type="ARBA" id="ARBA00022963"/>
    </source>
</evidence>
<keyword evidence="9" id="KW-0325">Glycoprotein</keyword>
<evidence type="ECO:0000256" key="11">
    <source>
        <dbReference type="ARBA" id="ARBA00033098"/>
    </source>
</evidence>
<dbReference type="InterPro" id="IPR001286">
    <property type="entry name" value="Glyco_hydro_59"/>
</dbReference>
<evidence type="ECO:0000256" key="10">
    <source>
        <dbReference type="ARBA" id="ARBA00023295"/>
    </source>
</evidence>
<dbReference type="HOGENOM" id="CLU_015456_2_0_1"/>
<evidence type="ECO:0000313" key="17">
    <source>
        <dbReference type="Proteomes" id="UP000030746"/>
    </source>
</evidence>
<evidence type="ECO:0000256" key="1">
    <source>
        <dbReference type="ARBA" id="ARBA00005637"/>
    </source>
</evidence>
<feature type="non-terminal residue" evidence="16">
    <location>
        <position position="1"/>
    </location>
</feature>